<proteinExistence type="predicted"/>
<keyword evidence="3" id="KW-1185">Reference proteome</keyword>
<evidence type="ECO:0000313" key="2">
    <source>
        <dbReference type="EMBL" id="CAC5396314.1"/>
    </source>
</evidence>
<feature type="compositionally biased region" description="Basic and acidic residues" evidence="1">
    <location>
        <begin position="346"/>
        <end position="364"/>
    </location>
</feature>
<dbReference type="EMBL" id="CACVKT020005608">
    <property type="protein sequence ID" value="CAC5396314.1"/>
    <property type="molecule type" value="Genomic_DNA"/>
</dbReference>
<dbReference type="InterPro" id="IPR036305">
    <property type="entry name" value="RGS_sf"/>
</dbReference>
<dbReference type="PANTHER" id="PTHR47079:SF1">
    <property type="entry name" value="REGULATOR OF G-PROTEIN SIGNALING PROTEIN-LIKE"/>
    <property type="match status" value="1"/>
</dbReference>
<evidence type="ECO:0000313" key="3">
    <source>
        <dbReference type="Proteomes" id="UP000507470"/>
    </source>
</evidence>
<organism evidence="2 3">
    <name type="scientific">Mytilus coruscus</name>
    <name type="common">Sea mussel</name>
    <dbReference type="NCBI Taxonomy" id="42192"/>
    <lineage>
        <taxon>Eukaryota</taxon>
        <taxon>Metazoa</taxon>
        <taxon>Spiralia</taxon>
        <taxon>Lophotrochozoa</taxon>
        <taxon>Mollusca</taxon>
        <taxon>Bivalvia</taxon>
        <taxon>Autobranchia</taxon>
        <taxon>Pteriomorphia</taxon>
        <taxon>Mytilida</taxon>
        <taxon>Mytiloidea</taxon>
        <taxon>Mytilidae</taxon>
        <taxon>Mytilinae</taxon>
        <taxon>Mytilus</taxon>
    </lineage>
</organism>
<dbReference type="SUPFAM" id="SSF48097">
    <property type="entry name" value="Regulator of G-protein signaling, RGS"/>
    <property type="match status" value="1"/>
</dbReference>
<evidence type="ECO:0000256" key="1">
    <source>
        <dbReference type="SAM" id="MobiDB-lite"/>
    </source>
</evidence>
<dbReference type="PANTHER" id="PTHR47079">
    <property type="entry name" value="REGULATOR OF G-PROTEIN SIGNALING PROTEIN-LIKE"/>
    <property type="match status" value="1"/>
</dbReference>
<accession>A0A6J8CMP1</accession>
<gene>
    <name evidence="2" type="ORF">MCOR_30887</name>
</gene>
<reference evidence="2 3" key="1">
    <citation type="submission" date="2020-06" db="EMBL/GenBank/DDBJ databases">
        <authorList>
            <person name="Li R."/>
            <person name="Bekaert M."/>
        </authorList>
    </citation>
    <scope>NUCLEOTIDE SEQUENCE [LARGE SCALE GENOMIC DNA]</scope>
    <source>
        <strain evidence="3">wild</strain>
    </source>
</reference>
<feature type="compositionally biased region" description="Basic and acidic residues" evidence="1">
    <location>
        <begin position="401"/>
        <end position="416"/>
    </location>
</feature>
<feature type="region of interest" description="Disordered" evidence="1">
    <location>
        <begin position="312"/>
        <end position="445"/>
    </location>
</feature>
<dbReference type="InterPro" id="IPR053282">
    <property type="entry name" value="RGS_domain-containing"/>
</dbReference>
<protein>
    <submittedName>
        <fullName evidence="2">Uncharacterized protein</fullName>
    </submittedName>
</protein>
<name>A0A6J8CMP1_MYTCO</name>
<sequence length="445" mass="51021">MKHGIKTEVHTEIPVAKGDAEKDIEKDNTGNIYITVKNNQYSDISEGRRLYRELPKIDDFMDYLDTEDILDMNNNSVIVDETTKKLTLEMKKKTTTLADGTVEVTRDSLIVYSVNMDANEINVTDIVEEVTSEVNDYLHNKREAKYVEMVDYIHGHKSVSRNNQDFLYEKAKAIVNYYVSSDIPPKNQLNISTDLATHISSSLDKDGPTRGLFHDALLVIFPLIYHYWRQCQKEWMKNHTAAELMEMIEKEEKSRERPNTPHKLEEVPDYLRIRASQIKVATQFVSGYIIDEDQWIINFSLVDGMRILLPQPKKVPKHGRTGSMATRRTSVMEKGSHKILTGSDSKMSESSHKKEKSKDKEKSKLKTKSKKKMDALTEEADSRFSSQNIKPTKSRSSHTPPEGKEKLVDELVERSSKSPSRLRKMDDLVSAAIQDDIDQDIFGTE</sequence>
<dbReference type="Proteomes" id="UP000507470">
    <property type="component" value="Unassembled WGS sequence"/>
</dbReference>
<dbReference type="OrthoDB" id="6161083at2759"/>
<dbReference type="AlphaFoldDB" id="A0A6J8CMP1"/>